<dbReference type="AlphaFoldDB" id="A0A401RP88"/>
<evidence type="ECO:0000313" key="2">
    <source>
        <dbReference type="Proteomes" id="UP000287033"/>
    </source>
</evidence>
<comment type="caution">
    <text evidence="1">The sequence shown here is derived from an EMBL/GenBank/DDBJ whole genome shotgun (WGS) entry which is preliminary data.</text>
</comment>
<accession>A0A401RP88</accession>
<dbReference type="EMBL" id="BEZZ01001638">
    <property type="protein sequence ID" value="GCC19953.1"/>
    <property type="molecule type" value="Genomic_DNA"/>
</dbReference>
<organism evidence="1 2">
    <name type="scientific">Chiloscyllium punctatum</name>
    <name type="common">Brownbanded bambooshark</name>
    <name type="synonym">Hemiscyllium punctatum</name>
    <dbReference type="NCBI Taxonomy" id="137246"/>
    <lineage>
        <taxon>Eukaryota</taxon>
        <taxon>Metazoa</taxon>
        <taxon>Chordata</taxon>
        <taxon>Craniata</taxon>
        <taxon>Vertebrata</taxon>
        <taxon>Chondrichthyes</taxon>
        <taxon>Elasmobranchii</taxon>
        <taxon>Galeomorphii</taxon>
        <taxon>Galeoidea</taxon>
        <taxon>Orectolobiformes</taxon>
        <taxon>Hemiscylliidae</taxon>
        <taxon>Chiloscyllium</taxon>
    </lineage>
</organism>
<name>A0A401RP88_CHIPU</name>
<evidence type="ECO:0000313" key="1">
    <source>
        <dbReference type="EMBL" id="GCC19953.1"/>
    </source>
</evidence>
<sequence>MRRDAIWLGREDGAGEVEGKLHARFEETSEPEREAGFATFEPAARAISALRSGPTAATSVGARRASKRNVTCAHQDIFYMRSVVTIVQLTEETQGHMCRGEGRS</sequence>
<keyword evidence="2" id="KW-1185">Reference proteome</keyword>
<reference evidence="1 2" key="1">
    <citation type="journal article" date="2018" name="Nat. Ecol. Evol.">
        <title>Shark genomes provide insights into elasmobranch evolution and the origin of vertebrates.</title>
        <authorList>
            <person name="Hara Y"/>
            <person name="Yamaguchi K"/>
            <person name="Onimaru K"/>
            <person name="Kadota M"/>
            <person name="Koyanagi M"/>
            <person name="Keeley SD"/>
            <person name="Tatsumi K"/>
            <person name="Tanaka K"/>
            <person name="Motone F"/>
            <person name="Kageyama Y"/>
            <person name="Nozu R"/>
            <person name="Adachi N"/>
            <person name="Nishimura O"/>
            <person name="Nakagawa R"/>
            <person name="Tanegashima C"/>
            <person name="Kiyatake I"/>
            <person name="Matsumoto R"/>
            <person name="Murakumo K"/>
            <person name="Nishida K"/>
            <person name="Terakita A"/>
            <person name="Kuratani S"/>
            <person name="Sato K"/>
            <person name="Hyodo S Kuraku.S."/>
        </authorList>
    </citation>
    <scope>NUCLEOTIDE SEQUENCE [LARGE SCALE GENOMIC DNA]</scope>
</reference>
<proteinExistence type="predicted"/>
<dbReference type="Proteomes" id="UP000287033">
    <property type="component" value="Unassembled WGS sequence"/>
</dbReference>
<gene>
    <name evidence="1" type="ORF">chiPu_0018641</name>
</gene>
<protein>
    <submittedName>
        <fullName evidence="1">Uncharacterized protein</fullName>
    </submittedName>
</protein>